<accession>A0A182SRE9</accession>
<feature type="compositionally biased region" description="Acidic residues" evidence="1">
    <location>
        <begin position="320"/>
        <end position="334"/>
    </location>
</feature>
<feature type="region of interest" description="Disordered" evidence="1">
    <location>
        <begin position="533"/>
        <end position="579"/>
    </location>
</feature>
<name>A0A182SRE9_9DIPT</name>
<feature type="region of interest" description="Disordered" evidence="1">
    <location>
        <begin position="213"/>
        <end position="234"/>
    </location>
</feature>
<reference evidence="3" key="1">
    <citation type="submission" date="2013-09" db="EMBL/GenBank/DDBJ databases">
        <title>The Genome Sequence of Anopheles maculatus species B.</title>
        <authorList>
            <consortium name="The Broad Institute Genomics Platform"/>
            <person name="Neafsey D.E."/>
            <person name="Besansky N."/>
            <person name="Howell P."/>
            <person name="Walton C."/>
            <person name="Young S.K."/>
            <person name="Zeng Q."/>
            <person name="Gargeya S."/>
            <person name="Fitzgerald M."/>
            <person name="Haas B."/>
            <person name="Abouelleil A."/>
            <person name="Allen A.W."/>
            <person name="Alvarado L."/>
            <person name="Arachchi H.M."/>
            <person name="Berlin A.M."/>
            <person name="Chapman S.B."/>
            <person name="Gainer-Dewar J."/>
            <person name="Goldberg J."/>
            <person name="Griggs A."/>
            <person name="Gujja S."/>
            <person name="Hansen M."/>
            <person name="Howarth C."/>
            <person name="Imamovic A."/>
            <person name="Ireland A."/>
            <person name="Larimer J."/>
            <person name="McCowan C."/>
            <person name="Murphy C."/>
            <person name="Pearson M."/>
            <person name="Poon T.W."/>
            <person name="Priest M."/>
            <person name="Roberts A."/>
            <person name="Saif S."/>
            <person name="Shea T."/>
            <person name="Sisk P."/>
            <person name="Sykes S."/>
            <person name="Wortman J."/>
            <person name="Nusbaum C."/>
            <person name="Birren B."/>
        </authorList>
    </citation>
    <scope>NUCLEOTIDE SEQUENCE [LARGE SCALE GENOMIC DNA]</scope>
    <source>
        <strain evidence="3">maculatus3</strain>
    </source>
</reference>
<proteinExistence type="predicted"/>
<feature type="region of interest" description="Disordered" evidence="1">
    <location>
        <begin position="294"/>
        <end position="334"/>
    </location>
</feature>
<dbReference type="EnsemblMetazoa" id="AMAM011915-RA">
    <property type="protein sequence ID" value="AMAM011915-PA"/>
    <property type="gene ID" value="AMAM011915"/>
</dbReference>
<feature type="compositionally biased region" description="Basic and acidic residues" evidence="1">
    <location>
        <begin position="378"/>
        <end position="404"/>
    </location>
</feature>
<dbReference type="VEuPathDB" id="VectorBase:AMAM011915"/>
<feature type="region of interest" description="Disordered" evidence="1">
    <location>
        <begin position="349"/>
        <end position="480"/>
    </location>
</feature>
<keyword evidence="3" id="KW-1185">Reference proteome</keyword>
<dbReference type="Proteomes" id="UP000075901">
    <property type="component" value="Unassembled WGS sequence"/>
</dbReference>
<evidence type="ECO:0000313" key="3">
    <source>
        <dbReference type="Proteomes" id="UP000075901"/>
    </source>
</evidence>
<organism evidence="2 3">
    <name type="scientific">Anopheles maculatus</name>
    <dbReference type="NCBI Taxonomy" id="74869"/>
    <lineage>
        <taxon>Eukaryota</taxon>
        <taxon>Metazoa</taxon>
        <taxon>Ecdysozoa</taxon>
        <taxon>Arthropoda</taxon>
        <taxon>Hexapoda</taxon>
        <taxon>Insecta</taxon>
        <taxon>Pterygota</taxon>
        <taxon>Neoptera</taxon>
        <taxon>Endopterygota</taxon>
        <taxon>Diptera</taxon>
        <taxon>Nematocera</taxon>
        <taxon>Culicoidea</taxon>
        <taxon>Culicidae</taxon>
        <taxon>Anophelinae</taxon>
        <taxon>Anopheles</taxon>
        <taxon>Anopheles maculatus group</taxon>
    </lineage>
</organism>
<reference evidence="2" key="2">
    <citation type="submission" date="2020-05" db="UniProtKB">
        <authorList>
            <consortium name="EnsemblMetazoa"/>
        </authorList>
    </citation>
    <scope>IDENTIFICATION</scope>
    <source>
        <strain evidence="2">maculatus3</strain>
    </source>
</reference>
<protein>
    <submittedName>
        <fullName evidence="2">Uncharacterized protein</fullName>
    </submittedName>
</protein>
<evidence type="ECO:0000313" key="2">
    <source>
        <dbReference type="EnsemblMetazoa" id="AMAM011915-PA"/>
    </source>
</evidence>
<feature type="compositionally biased region" description="Polar residues" evidence="1">
    <location>
        <begin position="215"/>
        <end position="229"/>
    </location>
</feature>
<sequence length="579" mass="62622">METIKSLLLQTSPGAGPTIGTDPDYAVPHRKAMQDPFGSPARVGLGPMLSPIMPTVTNLGESADDVPSQTVIDDDSARVALVETHKAELSMVRTAGGTADFIHPKLSKLKQPPVIVGVAVKRSLRKSPEVIMTKSSSSMSVASVTKATTQKSSTFEQWHKDIFEIPSTTLPVPLQYDDLIVEKPEQMFVRHSVDGANSKTNSDIKFLEISHRAQSDSVQGNAEDNGQKGNDNDLIDLIDFSSDQEEATDEPNVGDVQKTFAKENEPPEAAILEHKNGPITGTGRVKKVTFLLDDDPYRSNDSDNDSDIVKDPHGERGDLPDSEASEEETVDRDDGEVLAIDIKSFGEPRVSVDESDPTINGRKVTPKHRPPCLLRNEISTETRQTDDNVFRASHDAYGRGRSDVAGKASTAESSHVDSEADGRWSPQRLLEQTDGGGASGSGQLETEMVQRACSSPLHGESESHRHRQRHQRHEDREENATVAICPAAVSANSDGGAVTRRIDETLACTFRPPGAPGRATVGQRADVCQPNACAGTESINGERRRKHQHHGSSVKHDPHDVGPSVKGRPQASRVVLDDG</sequence>
<feature type="compositionally biased region" description="Basic residues" evidence="1">
    <location>
        <begin position="543"/>
        <end position="553"/>
    </location>
</feature>
<dbReference type="AlphaFoldDB" id="A0A182SRE9"/>
<feature type="compositionally biased region" description="Basic and acidic residues" evidence="1">
    <location>
        <begin position="295"/>
        <end position="319"/>
    </location>
</feature>
<evidence type="ECO:0000256" key="1">
    <source>
        <dbReference type="SAM" id="MobiDB-lite"/>
    </source>
</evidence>